<dbReference type="EMBL" id="JBDODL010000604">
    <property type="protein sequence ID" value="MES1920310.1"/>
    <property type="molecule type" value="Genomic_DNA"/>
</dbReference>
<evidence type="ECO:0000313" key="3">
    <source>
        <dbReference type="Proteomes" id="UP001439008"/>
    </source>
</evidence>
<protein>
    <recommendedName>
        <fullName evidence="4">Sushi domain-containing protein</fullName>
    </recommendedName>
</protein>
<gene>
    <name evidence="2" type="ORF">MHBO_001993</name>
</gene>
<sequence>MILCDKMTVIGTGDDNDGGDGDIAGGDDDENKNGNDDSTENTIDNENGGFENGDRSIGTRNPILQNCFSGDLYSSTTTGNCSFSHFYGHNQFCSLKCKTGLFPSRQFLHVSRNLICYNGNWRYTNKAFFSKSDFYCNVKTNENTADDDVGCYDDNSCVDDSGIGGGNDNADRASRDSCDSSIFQNSGSGYLLSQNCNDANYIKSAGTLCRLICNSGKFQTSKTSQILLTCFEGDWYFSSIEEGGFFPAEVVLQSLVCSSDVERENEDLPFIKNGKYVSSKCEKSEGAVCRFVCDRDLFAMPYDRRRHNKFEGAIWSQNGEWVRPLCADHSFVVEKDKHSLESRETSYGAQVVFEVDWDNCVVDSNGETVCVYSCSPGRISPFSSQKSLLSFISGFTKRSASTWTPVICSTREKPVEKVSTVLMESDFGGKALIRYGLVELVLLLL</sequence>
<proteinExistence type="predicted"/>
<feature type="compositionally biased region" description="Acidic residues" evidence="1">
    <location>
        <begin position="15"/>
        <end position="30"/>
    </location>
</feature>
<feature type="region of interest" description="Disordered" evidence="1">
    <location>
        <begin position="15"/>
        <end position="57"/>
    </location>
</feature>
<dbReference type="Proteomes" id="UP001439008">
    <property type="component" value="Unassembled WGS sequence"/>
</dbReference>
<evidence type="ECO:0000313" key="2">
    <source>
        <dbReference type="EMBL" id="MES1920310.1"/>
    </source>
</evidence>
<evidence type="ECO:0008006" key="4">
    <source>
        <dbReference type="Google" id="ProtNLM"/>
    </source>
</evidence>
<comment type="caution">
    <text evidence="2">The sequence shown here is derived from an EMBL/GenBank/DDBJ whole genome shotgun (WGS) entry which is preliminary data.</text>
</comment>
<keyword evidence="3" id="KW-1185">Reference proteome</keyword>
<evidence type="ECO:0000256" key="1">
    <source>
        <dbReference type="SAM" id="MobiDB-lite"/>
    </source>
</evidence>
<accession>A0ABV2AKU8</accession>
<name>A0ABV2AKU8_9EUKA</name>
<reference evidence="2 3" key="1">
    <citation type="journal article" date="2024" name="BMC Biol.">
        <title>Comparative genomics of Ascetosporea gives new insight into the evolutionary basis for animal parasitism in Rhizaria.</title>
        <authorList>
            <person name="Hiltunen Thoren M."/>
            <person name="Onut-Brannstrom I."/>
            <person name="Alfjorden A."/>
            <person name="Peckova H."/>
            <person name="Swords F."/>
            <person name="Hooper C."/>
            <person name="Holzer A.S."/>
            <person name="Bass D."/>
            <person name="Burki F."/>
        </authorList>
    </citation>
    <scope>NUCLEOTIDE SEQUENCE [LARGE SCALE GENOMIC DNA]</scope>
    <source>
        <strain evidence="2">20-A016</strain>
    </source>
</reference>
<organism evidence="2 3">
    <name type="scientific">Bonamia ostreae</name>
    <dbReference type="NCBI Taxonomy" id="126728"/>
    <lineage>
        <taxon>Eukaryota</taxon>
        <taxon>Sar</taxon>
        <taxon>Rhizaria</taxon>
        <taxon>Endomyxa</taxon>
        <taxon>Ascetosporea</taxon>
        <taxon>Haplosporida</taxon>
        <taxon>Bonamia</taxon>
    </lineage>
</organism>